<dbReference type="OrthoDB" id="3373764at2"/>
<comment type="caution">
    <text evidence="5">The sequence shown here is derived from an EMBL/GenBank/DDBJ whole genome shotgun (WGS) entry which is preliminary data.</text>
</comment>
<evidence type="ECO:0008006" key="7">
    <source>
        <dbReference type="Google" id="ProtNLM"/>
    </source>
</evidence>
<dbReference type="PANTHER" id="PTHR20842">
    <property type="entry name" value="PROTEASE S51 ALPHA-ASPARTYL DIPEPTIDASE"/>
    <property type="match status" value="1"/>
</dbReference>
<evidence type="ECO:0000256" key="1">
    <source>
        <dbReference type="ARBA" id="ARBA00006534"/>
    </source>
</evidence>
<evidence type="ECO:0000256" key="3">
    <source>
        <dbReference type="ARBA" id="ARBA00022801"/>
    </source>
</evidence>
<protein>
    <recommendedName>
        <fullName evidence="7">Peptidase</fullName>
    </recommendedName>
</protein>
<name>A0A545AND1_9ACTN</name>
<reference evidence="5 6" key="1">
    <citation type="submission" date="2019-07" db="EMBL/GenBank/DDBJ databases">
        <title>Cryptosporangium phraense sp. nov., isolated from plant litter.</title>
        <authorList>
            <person name="Suriyachadkun C."/>
        </authorList>
    </citation>
    <scope>NUCLEOTIDE SEQUENCE [LARGE SCALE GENOMIC DNA]</scope>
    <source>
        <strain evidence="5 6">A-T 5661</strain>
    </source>
</reference>
<dbReference type="Pfam" id="PF03575">
    <property type="entry name" value="Peptidase_S51"/>
    <property type="match status" value="1"/>
</dbReference>
<dbReference type="Gene3D" id="3.40.50.880">
    <property type="match status" value="1"/>
</dbReference>
<keyword evidence="2" id="KW-0645">Protease</keyword>
<proteinExistence type="inferred from homology"/>
<sequence>MEIFLGSHGLGALPAWLRQLPRRAGRAVLVPTAGNPMPSTPWVGVAHAALLSEGLAVRRLDLEPASIDEVSTALEWADLVFVTGGFPIYLLQQAQRTGFVTAVARSVRAGRLAYAGVSSGASLAAADLTFYRGDDDPGEVANTAGLGLVPFYPLAHADRGREERYARLIAELGDRYQFVPIRDDEAVLVRGQH</sequence>
<keyword evidence="6" id="KW-1185">Reference proteome</keyword>
<dbReference type="GO" id="GO:0006508">
    <property type="term" value="P:proteolysis"/>
    <property type="evidence" value="ECO:0007669"/>
    <property type="project" value="UniProtKB-KW"/>
</dbReference>
<dbReference type="RefSeq" id="WP_142707302.1">
    <property type="nucleotide sequence ID" value="NZ_VIRS01000019.1"/>
</dbReference>
<dbReference type="InterPro" id="IPR005320">
    <property type="entry name" value="Peptidase_S51"/>
</dbReference>
<evidence type="ECO:0000256" key="4">
    <source>
        <dbReference type="ARBA" id="ARBA00022825"/>
    </source>
</evidence>
<dbReference type="PANTHER" id="PTHR20842:SF0">
    <property type="entry name" value="ALPHA-ASPARTYL DIPEPTIDASE"/>
    <property type="match status" value="1"/>
</dbReference>
<evidence type="ECO:0000313" key="5">
    <source>
        <dbReference type="EMBL" id="TQS42245.1"/>
    </source>
</evidence>
<organism evidence="5 6">
    <name type="scientific">Cryptosporangium phraense</name>
    <dbReference type="NCBI Taxonomy" id="2593070"/>
    <lineage>
        <taxon>Bacteria</taxon>
        <taxon>Bacillati</taxon>
        <taxon>Actinomycetota</taxon>
        <taxon>Actinomycetes</taxon>
        <taxon>Cryptosporangiales</taxon>
        <taxon>Cryptosporangiaceae</taxon>
        <taxon>Cryptosporangium</taxon>
    </lineage>
</organism>
<dbReference type="EMBL" id="VIRS01000019">
    <property type="protein sequence ID" value="TQS42245.1"/>
    <property type="molecule type" value="Genomic_DNA"/>
</dbReference>
<gene>
    <name evidence="5" type="ORF">FL583_25245</name>
</gene>
<dbReference type="SUPFAM" id="SSF52317">
    <property type="entry name" value="Class I glutamine amidotransferase-like"/>
    <property type="match status" value="1"/>
</dbReference>
<dbReference type="AlphaFoldDB" id="A0A545AND1"/>
<accession>A0A545AND1</accession>
<dbReference type="Proteomes" id="UP000317982">
    <property type="component" value="Unassembled WGS sequence"/>
</dbReference>
<evidence type="ECO:0000256" key="2">
    <source>
        <dbReference type="ARBA" id="ARBA00022670"/>
    </source>
</evidence>
<keyword evidence="3" id="KW-0378">Hydrolase</keyword>
<evidence type="ECO:0000313" key="6">
    <source>
        <dbReference type="Proteomes" id="UP000317982"/>
    </source>
</evidence>
<dbReference type="InParanoid" id="A0A545AND1"/>
<dbReference type="CDD" id="cd03129">
    <property type="entry name" value="GAT1_Peptidase_E_like"/>
    <property type="match status" value="1"/>
</dbReference>
<keyword evidence="4" id="KW-0720">Serine protease</keyword>
<dbReference type="GO" id="GO:0008236">
    <property type="term" value="F:serine-type peptidase activity"/>
    <property type="evidence" value="ECO:0007669"/>
    <property type="project" value="UniProtKB-KW"/>
</dbReference>
<comment type="similarity">
    <text evidence="1">Belongs to the peptidase S51 family.</text>
</comment>
<dbReference type="InterPro" id="IPR029062">
    <property type="entry name" value="Class_I_gatase-like"/>
</dbReference>